<dbReference type="EMBL" id="BMAO01027069">
    <property type="protein sequence ID" value="GFR14308.1"/>
    <property type="molecule type" value="Genomic_DNA"/>
</dbReference>
<keyword evidence="2" id="KW-1185">Reference proteome</keyword>
<proteinExistence type="predicted"/>
<accession>A0A8X6GZP1</accession>
<evidence type="ECO:0000313" key="2">
    <source>
        <dbReference type="Proteomes" id="UP000887116"/>
    </source>
</evidence>
<organism evidence="1 2">
    <name type="scientific">Trichonephila clavata</name>
    <name type="common">Joro spider</name>
    <name type="synonym">Nephila clavata</name>
    <dbReference type="NCBI Taxonomy" id="2740835"/>
    <lineage>
        <taxon>Eukaryota</taxon>
        <taxon>Metazoa</taxon>
        <taxon>Ecdysozoa</taxon>
        <taxon>Arthropoda</taxon>
        <taxon>Chelicerata</taxon>
        <taxon>Arachnida</taxon>
        <taxon>Araneae</taxon>
        <taxon>Araneomorphae</taxon>
        <taxon>Entelegynae</taxon>
        <taxon>Araneoidea</taxon>
        <taxon>Nephilidae</taxon>
        <taxon>Trichonephila</taxon>
    </lineage>
</organism>
<sequence length="71" mass="8162">MDQYFLQESVKDLLPYYGKALDIIIVQTQDCSGIENELRFPGDFTQPPESLKRLLFFPPPHPQEGSSEVFT</sequence>
<name>A0A8X6GZP1_TRICU</name>
<protein>
    <submittedName>
        <fullName evidence="1">Uncharacterized protein</fullName>
    </submittedName>
</protein>
<evidence type="ECO:0000313" key="1">
    <source>
        <dbReference type="EMBL" id="GFR14308.1"/>
    </source>
</evidence>
<dbReference type="Proteomes" id="UP000887116">
    <property type="component" value="Unassembled WGS sequence"/>
</dbReference>
<reference evidence="1" key="1">
    <citation type="submission" date="2020-07" db="EMBL/GenBank/DDBJ databases">
        <title>Multicomponent nature underlies the extraordinary mechanical properties of spider dragline silk.</title>
        <authorList>
            <person name="Kono N."/>
            <person name="Nakamura H."/>
            <person name="Mori M."/>
            <person name="Yoshida Y."/>
            <person name="Ohtoshi R."/>
            <person name="Malay A.D."/>
            <person name="Moran D.A.P."/>
            <person name="Tomita M."/>
            <person name="Numata K."/>
            <person name="Arakawa K."/>
        </authorList>
    </citation>
    <scope>NUCLEOTIDE SEQUENCE</scope>
</reference>
<dbReference type="AlphaFoldDB" id="A0A8X6GZP1"/>
<comment type="caution">
    <text evidence="1">The sequence shown here is derived from an EMBL/GenBank/DDBJ whole genome shotgun (WGS) entry which is preliminary data.</text>
</comment>
<gene>
    <name evidence="1" type="ORF">TNCT_476761</name>
</gene>